<name>A0A5P1UYV7_9GAMM</name>
<accession>A0A5P1UYV7</accession>
<proteinExistence type="predicted"/>
<sequence>MIIRIILLYIILIFSKQAFAQEIITSGAEVYLSLDTWSSNDRYNASHALMVPLHYAYKYDDRQLKKDFEANIERFLKAGKNELNIQAEGERLSGLQYLYFLSEYALLNKDKDLANYLLKQIKAVWYDIPAWQWGRKPFNNLKERVVWKLSVDKDVGYKRIIIDEEFFSFGIAANLTKIYPKDPTLKEINRYALEVFKQRSWFDEDGRWLFDRGNYDDYKDHAYAGYQTKLVKEKRPLTDMVADSSHFFRVPKILLSLQNSYPVNSYEFNLYKNFRKGLAKQFLERVVKIRNNKIYLTNYMDGRNGIYRWEYPSLGKNNGHGPYELTSSFGIGWWGFLENQKVNILYYKYYQELRSRNEKKLCQNILEKTKQKRHIVDFRKFHNCIRMYNSYMASKL</sequence>
<dbReference type="Proteomes" id="UP000325177">
    <property type="component" value="Chromosome"/>
</dbReference>
<dbReference type="AlphaFoldDB" id="A0A5P1UYV7"/>
<protein>
    <recommendedName>
        <fullName evidence="3">DUF3131 domain-containing protein</fullName>
    </recommendedName>
</protein>
<gene>
    <name evidence="1" type="ORF">F2A31_15375</name>
</gene>
<organism evidence="1 2">
    <name type="scientific">Acinetobacter suaedae</name>
    <dbReference type="NCBI Taxonomy" id="2609668"/>
    <lineage>
        <taxon>Bacteria</taxon>
        <taxon>Pseudomonadati</taxon>
        <taxon>Pseudomonadota</taxon>
        <taxon>Gammaproteobacteria</taxon>
        <taxon>Moraxellales</taxon>
        <taxon>Moraxellaceae</taxon>
        <taxon>Acinetobacter</taxon>
    </lineage>
</organism>
<reference evidence="1 2" key="1">
    <citation type="submission" date="2019-09" db="EMBL/GenBank/DDBJ databases">
        <title>Acinetobacter sp. C16S1 isolated from saline soil.</title>
        <authorList>
            <person name="Xu L."/>
            <person name="Sun J.-Q."/>
        </authorList>
    </citation>
    <scope>NUCLEOTIDE SEQUENCE [LARGE SCALE GENOMIC DNA]</scope>
    <source>
        <strain evidence="1 2">C16S1</strain>
    </source>
</reference>
<dbReference type="KEGG" id="asue:F2A31_15375"/>
<evidence type="ECO:0000313" key="2">
    <source>
        <dbReference type="Proteomes" id="UP000325177"/>
    </source>
</evidence>
<dbReference type="RefSeq" id="WP_150027457.1">
    <property type="nucleotide sequence ID" value="NZ_CP043909.1"/>
</dbReference>
<evidence type="ECO:0008006" key="3">
    <source>
        <dbReference type="Google" id="ProtNLM"/>
    </source>
</evidence>
<dbReference type="EMBL" id="CP043909">
    <property type="protein sequence ID" value="QER41000.1"/>
    <property type="molecule type" value="Genomic_DNA"/>
</dbReference>
<keyword evidence="2" id="KW-1185">Reference proteome</keyword>
<evidence type="ECO:0000313" key="1">
    <source>
        <dbReference type="EMBL" id="QER41000.1"/>
    </source>
</evidence>